<evidence type="ECO:0000256" key="4">
    <source>
        <dbReference type="ARBA" id="ARBA00022840"/>
    </source>
</evidence>
<dbReference type="PROSITE" id="PS00211">
    <property type="entry name" value="ABC_TRANSPORTER_1"/>
    <property type="match status" value="1"/>
</dbReference>
<feature type="region of interest" description="Disordered" evidence="5">
    <location>
        <begin position="309"/>
        <end position="336"/>
    </location>
</feature>
<dbReference type="RefSeq" id="WP_226930753.1">
    <property type="nucleotide sequence ID" value="NZ_FAOZ01000016.1"/>
</dbReference>
<feature type="domain" description="ABC transporter" evidence="6">
    <location>
        <begin position="40"/>
        <end position="306"/>
    </location>
</feature>
<evidence type="ECO:0000256" key="2">
    <source>
        <dbReference type="ARBA" id="ARBA00022448"/>
    </source>
</evidence>
<gene>
    <name evidence="7" type="ORF">Ga0074812_11646</name>
</gene>
<dbReference type="GO" id="GO:0016887">
    <property type="term" value="F:ATP hydrolysis activity"/>
    <property type="evidence" value="ECO:0007669"/>
    <property type="project" value="InterPro"/>
</dbReference>
<keyword evidence="2" id="KW-0813">Transport</keyword>
<dbReference type="AlphaFoldDB" id="A0A0S4QQZ0"/>
<proteinExistence type="inferred from homology"/>
<dbReference type="Proteomes" id="UP000198802">
    <property type="component" value="Unassembled WGS sequence"/>
</dbReference>
<dbReference type="PANTHER" id="PTHR43776:SF7">
    <property type="entry name" value="D,D-DIPEPTIDE TRANSPORT ATP-BINDING PROTEIN DDPF-RELATED"/>
    <property type="match status" value="1"/>
</dbReference>
<dbReference type="SUPFAM" id="SSF52540">
    <property type="entry name" value="P-loop containing nucleoside triphosphate hydrolases"/>
    <property type="match status" value="1"/>
</dbReference>
<evidence type="ECO:0000256" key="5">
    <source>
        <dbReference type="SAM" id="MobiDB-lite"/>
    </source>
</evidence>
<dbReference type="Gene3D" id="3.40.50.300">
    <property type="entry name" value="P-loop containing nucleotide triphosphate hydrolases"/>
    <property type="match status" value="1"/>
</dbReference>
<dbReference type="GO" id="GO:0015833">
    <property type="term" value="P:peptide transport"/>
    <property type="evidence" value="ECO:0007669"/>
    <property type="project" value="InterPro"/>
</dbReference>
<name>A0A0S4QQZ0_9ACTN</name>
<comment type="similarity">
    <text evidence="1">Belongs to the ABC transporter superfamily.</text>
</comment>
<feature type="region of interest" description="Disordered" evidence="5">
    <location>
        <begin position="426"/>
        <end position="459"/>
    </location>
</feature>
<dbReference type="InterPro" id="IPR050319">
    <property type="entry name" value="ABC_transp_ATP-bind"/>
</dbReference>
<dbReference type="InterPro" id="IPR013563">
    <property type="entry name" value="Oligopep_ABC_C"/>
</dbReference>
<keyword evidence="4 7" id="KW-0067">ATP-binding</keyword>
<dbReference type="InterPro" id="IPR003439">
    <property type="entry name" value="ABC_transporter-like_ATP-bd"/>
</dbReference>
<evidence type="ECO:0000259" key="6">
    <source>
        <dbReference type="PROSITE" id="PS50893"/>
    </source>
</evidence>
<dbReference type="PROSITE" id="PS50893">
    <property type="entry name" value="ABC_TRANSPORTER_2"/>
    <property type="match status" value="1"/>
</dbReference>
<keyword evidence="3" id="KW-0547">Nucleotide-binding</keyword>
<dbReference type="Pfam" id="PF08352">
    <property type="entry name" value="oligo_HPY"/>
    <property type="match status" value="1"/>
</dbReference>
<dbReference type="InterPro" id="IPR003593">
    <property type="entry name" value="AAA+_ATPase"/>
</dbReference>
<protein>
    <submittedName>
        <fullName evidence="7">Oligopeptide/dipeptide ABC transporter, ATP-binding protein, C-terminal domain-containing protein</fullName>
    </submittedName>
</protein>
<organism evidence="7 8">
    <name type="scientific">Parafrankia irregularis</name>
    <dbReference type="NCBI Taxonomy" id="795642"/>
    <lineage>
        <taxon>Bacteria</taxon>
        <taxon>Bacillati</taxon>
        <taxon>Actinomycetota</taxon>
        <taxon>Actinomycetes</taxon>
        <taxon>Frankiales</taxon>
        <taxon>Frankiaceae</taxon>
        <taxon>Parafrankia</taxon>
    </lineage>
</organism>
<accession>A0A0S4QQZ0</accession>
<dbReference type="NCBIfam" id="TIGR01727">
    <property type="entry name" value="oligo_HPY"/>
    <property type="match status" value="1"/>
</dbReference>
<dbReference type="GO" id="GO:0005524">
    <property type="term" value="F:ATP binding"/>
    <property type="evidence" value="ECO:0007669"/>
    <property type="project" value="UniProtKB-KW"/>
</dbReference>
<dbReference type="Pfam" id="PF00005">
    <property type="entry name" value="ABC_tran"/>
    <property type="match status" value="1"/>
</dbReference>
<dbReference type="GO" id="GO:0055085">
    <property type="term" value="P:transmembrane transport"/>
    <property type="evidence" value="ECO:0007669"/>
    <property type="project" value="UniProtKB-ARBA"/>
</dbReference>
<dbReference type="SMART" id="SM00382">
    <property type="entry name" value="AAA"/>
    <property type="match status" value="1"/>
</dbReference>
<sequence>MNATRTAVVTEPFPDGSAEPHPDGSAEPVPVAAAAPLLDVRGLTVSFRARSGPGRRTTVLRDVSLAVRPGEIVGVIGETGSGKTTLARAIAGLTRTDAGEVEVDGRDVRGLRRRARRDFRRSGAIRFVFQDPLRALDPDLTIGTSIAEGLAVAGRGSRDDRRAAVSDALRRVGLDPAVADRLPGAISGGQRQRASIARAIVDDPRLLICDEPVSALDGSNRNLILRLLDGLRRQPADLAHPAVSAGVADADPGRGRLGIIIISHDLSSLAGIADRVVVLYRGRVVEDGPIAEVFDRPRHPYTALLIASAPSIRDEDGPTPPQLRRPAGGPGAERRPADACGFAHRCPFATDACDHTPAALPAAAGWTVACHHTETWRSSLPAASLPVTSPPAVAPPAASLLAARPPAASLPADLDLPVRRRDAARPSISAAAGPGATATSTAPASAPAAASSTAPAPARAAVDAVDAGAALTALSTKE</sequence>
<dbReference type="InterPro" id="IPR017871">
    <property type="entry name" value="ABC_transporter-like_CS"/>
</dbReference>
<reference evidence="8" key="1">
    <citation type="submission" date="2015-11" db="EMBL/GenBank/DDBJ databases">
        <authorList>
            <person name="Varghese N."/>
        </authorList>
    </citation>
    <scope>NUCLEOTIDE SEQUENCE [LARGE SCALE GENOMIC DNA]</scope>
    <source>
        <strain evidence="8">DSM 45899</strain>
    </source>
</reference>
<dbReference type="CDD" id="cd03257">
    <property type="entry name" value="ABC_NikE_OppD_transporters"/>
    <property type="match status" value="1"/>
</dbReference>
<keyword evidence="8" id="KW-1185">Reference proteome</keyword>
<evidence type="ECO:0000313" key="7">
    <source>
        <dbReference type="EMBL" id="CUU58016.1"/>
    </source>
</evidence>
<evidence type="ECO:0000313" key="8">
    <source>
        <dbReference type="Proteomes" id="UP000198802"/>
    </source>
</evidence>
<evidence type="ECO:0000256" key="3">
    <source>
        <dbReference type="ARBA" id="ARBA00022741"/>
    </source>
</evidence>
<dbReference type="PANTHER" id="PTHR43776">
    <property type="entry name" value="TRANSPORT ATP-BINDING PROTEIN"/>
    <property type="match status" value="1"/>
</dbReference>
<feature type="region of interest" description="Disordered" evidence="5">
    <location>
        <begin position="1"/>
        <end position="29"/>
    </location>
</feature>
<dbReference type="InterPro" id="IPR027417">
    <property type="entry name" value="P-loop_NTPase"/>
</dbReference>
<dbReference type="EMBL" id="FAOZ01000016">
    <property type="protein sequence ID" value="CUU58016.1"/>
    <property type="molecule type" value="Genomic_DNA"/>
</dbReference>
<evidence type="ECO:0000256" key="1">
    <source>
        <dbReference type="ARBA" id="ARBA00005417"/>
    </source>
</evidence>